<proteinExistence type="inferred from homology"/>
<evidence type="ECO:0000256" key="4">
    <source>
        <dbReference type="PIRNR" id="PIRNR011312"/>
    </source>
</evidence>
<comment type="similarity">
    <text evidence="2 4">Belongs to the HUS1 family.</text>
</comment>
<dbReference type="Pfam" id="PF04005">
    <property type="entry name" value="Hus1"/>
    <property type="match status" value="1"/>
</dbReference>
<dbReference type="PANTHER" id="PTHR12900">
    <property type="entry name" value="MITOTIC AND DNA DAMAGE CHECKPOINT PROTEIN HUS1"/>
    <property type="match status" value="1"/>
</dbReference>
<keyword evidence="3" id="KW-0539">Nucleus</keyword>
<dbReference type="InterPro" id="IPR016580">
    <property type="entry name" value="HUS1"/>
</dbReference>
<evidence type="ECO:0000256" key="2">
    <source>
        <dbReference type="ARBA" id="ARBA00005563"/>
    </source>
</evidence>
<evidence type="ECO:0000256" key="3">
    <source>
        <dbReference type="ARBA" id="ARBA00023242"/>
    </source>
</evidence>
<dbReference type="Proteomes" id="UP000695022">
    <property type="component" value="Unplaced"/>
</dbReference>
<evidence type="ECO:0000313" key="6">
    <source>
        <dbReference type="RefSeq" id="XP_014675529.1"/>
    </source>
</evidence>
<accession>A0ABM1ETK8</accession>
<dbReference type="PANTHER" id="PTHR12900:SF0">
    <property type="entry name" value="CHECKPOINT PROTEIN"/>
    <property type="match status" value="1"/>
</dbReference>
<dbReference type="PIRSF" id="PIRSF011312">
    <property type="entry name" value="Cell_cycle_HUS1"/>
    <property type="match status" value="1"/>
</dbReference>
<evidence type="ECO:0000256" key="1">
    <source>
        <dbReference type="ARBA" id="ARBA00004123"/>
    </source>
</evidence>
<dbReference type="Gene3D" id="3.70.10.10">
    <property type="match status" value="1"/>
</dbReference>
<sequence length="290" mass="32834">MKFRGKLVDIGCIQHFTRVITTISKLAKTCTLRITSHKLYFILTEQVANGGVRIWCELVQGNFFDEYDMEGVNKEEANEIYLELIPENLARSLRNVVQLAKSVKIKLTKKHTPCLTLEIELPSLTGHSRIVLHDVPVSVIPRRLWGDFEEPEMPNFDVSICLPQLKILRNVVDRMKAMSNSVIIAANQNGELALKVHTDMVNVTTHFKDLSNPSWSDEHGDGASQKTTVMGSGKSKFAEAKVDIRRFAQFLAGQQVNPTKVICNIVNEKVIHFFLLHDDLSLQYFIPAVY</sequence>
<organism evidence="5 6">
    <name type="scientific">Priapulus caudatus</name>
    <name type="common">Priapulid worm</name>
    <dbReference type="NCBI Taxonomy" id="37621"/>
    <lineage>
        <taxon>Eukaryota</taxon>
        <taxon>Metazoa</taxon>
        <taxon>Ecdysozoa</taxon>
        <taxon>Scalidophora</taxon>
        <taxon>Priapulida</taxon>
        <taxon>Priapulimorpha</taxon>
        <taxon>Priapulimorphida</taxon>
        <taxon>Priapulidae</taxon>
        <taxon>Priapulus</taxon>
    </lineage>
</organism>
<dbReference type="GeneID" id="106815575"/>
<protein>
    <recommendedName>
        <fullName evidence="4">Checkpoint protein</fullName>
    </recommendedName>
</protein>
<dbReference type="RefSeq" id="XP_014675529.1">
    <property type="nucleotide sequence ID" value="XM_014820043.1"/>
</dbReference>
<dbReference type="InterPro" id="IPR007150">
    <property type="entry name" value="HUS1/Mec3"/>
</dbReference>
<reference evidence="6" key="1">
    <citation type="submission" date="2025-08" db="UniProtKB">
        <authorList>
            <consortium name="RefSeq"/>
        </authorList>
    </citation>
    <scope>IDENTIFICATION</scope>
</reference>
<keyword evidence="5" id="KW-1185">Reference proteome</keyword>
<evidence type="ECO:0000313" key="5">
    <source>
        <dbReference type="Proteomes" id="UP000695022"/>
    </source>
</evidence>
<name>A0ABM1ETK8_PRICU</name>
<gene>
    <name evidence="6" type="primary">LOC106815575</name>
</gene>
<comment type="subcellular location">
    <subcellularLocation>
        <location evidence="1">Nucleus</location>
    </subcellularLocation>
</comment>